<dbReference type="CTD" id="8235856"/>
<evidence type="ECO:0000313" key="5">
    <source>
        <dbReference type="EnsemblMetazoa" id="PHUM491890-PA"/>
    </source>
</evidence>
<proteinExistence type="inferred from homology"/>
<reference evidence="4" key="2">
    <citation type="submission" date="2007-04" db="EMBL/GenBank/DDBJ databases">
        <title>The genome of the human body louse.</title>
        <authorList>
            <consortium name="The Human Body Louse Genome Consortium"/>
            <person name="Kirkness E."/>
            <person name="Walenz B."/>
            <person name="Hass B."/>
            <person name="Bruggner R."/>
            <person name="Strausberg R."/>
        </authorList>
    </citation>
    <scope>NUCLEOTIDE SEQUENCE</scope>
    <source>
        <strain evidence="4">USDA</strain>
    </source>
</reference>
<name>E0VWX4_PEDHC</name>
<dbReference type="KEGG" id="phu:Phum_PHUM491890"/>
<protein>
    <recommendedName>
        <fullName evidence="7">Protein NRDE2</fullName>
    </recommendedName>
</protein>
<evidence type="ECO:0000256" key="3">
    <source>
        <dbReference type="ARBA" id="ARBA00023242"/>
    </source>
</evidence>
<comment type="subcellular location">
    <subcellularLocation>
        <location evidence="1">Nucleus</location>
    </subcellularLocation>
</comment>
<dbReference type="Proteomes" id="UP000009046">
    <property type="component" value="Unassembled WGS sequence"/>
</dbReference>
<evidence type="ECO:0000313" key="6">
    <source>
        <dbReference type="Proteomes" id="UP000009046"/>
    </source>
</evidence>
<accession>E0VWX4</accession>
<gene>
    <name evidence="5" type="primary">8235856</name>
    <name evidence="4" type="ORF">Phum_PHUM491890</name>
</gene>
<dbReference type="eggNOG" id="KOG1972">
    <property type="taxonomic scope" value="Eukaryota"/>
</dbReference>
<dbReference type="EnsemblMetazoa" id="PHUM491890-RA">
    <property type="protein sequence ID" value="PHUM491890-PA"/>
    <property type="gene ID" value="PHUM491890"/>
</dbReference>
<keyword evidence="3" id="KW-0539">Nucleus</keyword>
<dbReference type="InParanoid" id="E0VWX4"/>
<dbReference type="RefSeq" id="XP_002430618.1">
    <property type="nucleotide sequence ID" value="XM_002430573.1"/>
</dbReference>
<dbReference type="HOGENOM" id="CLU_007550_2_0_1"/>
<evidence type="ECO:0000313" key="4">
    <source>
        <dbReference type="EMBL" id="EEB17880.1"/>
    </source>
</evidence>
<sequence length="764" mass="89322">MEITLEDEKLACKKVKEFNQKLADDPHNVNLWIDFVNYQDEFYHYQHFTYKTKVERDRAAAQHKLNILDKAVKHNPGNSELQTLWLKIGTNVLPSEEMSQRIDSILSDSGGTMILWLGLMTTTQYSLARCTVPSVSQLYEKLLLNFQNEKKFDIYSRDKNVLELLFHYGRFLDNCGQWETLWTIIKVVLQFNTDVQLNIDIPVDEKVKALEDDVVSKEKQAVWKLWSQLERIREGLHFLPDADSIDYPQRCVLPENIVNFTWHFHPDLHFQLIVTFIILLKVPLLPSSNTILKTLVPNRLSWVFDSPEYFLSSVLTSPALSLQFDYLQSLTQLSRGPQYLRNLFGQNEFLDLITFTFKQCFQILHGKQKIFIGIWWLRFERWLHTLSSLNLSTLPDNRKSAKDFFKEFLENPENRENLYYYNEYCLLQYKKNNPSNCIKILKTLISSKPPVLKLENHERNSLMTVYRTYCEVLIGEDQRNDAINLLINLGNGVSFDSEVNIHSLVQAEKTFKQTSIELIGELNCTEEFPLEDLLLPNFIVDWISCYMWLISLTKTSSCLKNCYNELFNLLDGKTAGTLTEQIKESLWESVLSIIWKYEKTNFLYVKTTLQTVYLSYPENLKILNFLANNCIDINTLWLSINKIFLSRPSTTSSVFLTCVALDKFNKDKDVYQNRMKNLFNNLASGEGKLSAIVHCLRLRYLFEYANEKLEVAQLQAIDSCPWHKGVYMESILLLPAKLMQLTDILVEKELKIHITPDEIQEMRD</sequence>
<dbReference type="GO" id="GO:1902369">
    <property type="term" value="P:negative regulation of RNA catabolic process"/>
    <property type="evidence" value="ECO:0007669"/>
    <property type="project" value="TreeGrafter"/>
</dbReference>
<dbReference type="InterPro" id="IPR013633">
    <property type="entry name" value="NRDE-2"/>
</dbReference>
<dbReference type="EMBL" id="AAZO01005951">
    <property type="status" value="NOT_ANNOTATED_CDS"/>
    <property type="molecule type" value="Genomic_DNA"/>
</dbReference>
<dbReference type="Pfam" id="PF08424">
    <property type="entry name" value="NRDE-2"/>
    <property type="match status" value="1"/>
</dbReference>
<dbReference type="OMA" id="RRNSLYW"/>
<reference evidence="5" key="3">
    <citation type="submission" date="2021-02" db="UniProtKB">
        <authorList>
            <consortium name="EnsemblMetazoa"/>
        </authorList>
    </citation>
    <scope>IDENTIFICATION</scope>
    <source>
        <strain evidence="5">USDA</strain>
    </source>
</reference>
<dbReference type="GO" id="GO:0031048">
    <property type="term" value="P:regulatory ncRNA-mediated heterochromatin formation"/>
    <property type="evidence" value="ECO:0007669"/>
    <property type="project" value="TreeGrafter"/>
</dbReference>
<organism>
    <name type="scientific">Pediculus humanus subsp. corporis</name>
    <name type="common">Body louse</name>
    <dbReference type="NCBI Taxonomy" id="121224"/>
    <lineage>
        <taxon>Eukaryota</taxon>
        <taxon>Metazoa</taxon>
        <taxon>Ecdysozoa</taxon>
        <taxon>Arthropoda</taxon>
        <taxon>Hexapoda</taxon>
        <taxon>Insecta</taxon>
        <taxon>Pterygota</taxon>
        <taxon>Neoptera</taxon>
        <taxon>Paraneoptera</taxon>
        <taxon>Psocodea</taxon>
        <taxon>Troctomorpha</taxon>
        <taxon>Phthiraptera</taxon>
        <taxon>Anoplura</taxon>
        <taxon>Pediculidae</taxon>
        <taxon>Pediculus</taxon>
    </lineage>
</organism>
<evidence type="ECO:0008006" key="7">
    <source>
        <dbReference type="Google" id="ProtNLM"/>
    </source>
</evidence>
<keyword evidence="6" id="KW-1185">Reference proteome</keyword>
<dbReference type="OrthoDB" id="297219at2759"/>
<dbReference type="AlphaFoldDB" id="E0VWX4"/>
<reference evidence="4" key="1">
    <citation type="submission" date="2007-04" db="EMBL/GenBank/DDBJ databases">
        <title>Annotation of Pediculus humanus corporis strain USDA.</title>
        <authorList>
            <person name="Kirkness E."/>
            <person name="Hannick L."/>
            <person name="Hass B."/>
            <person name="Bruggner R."/>
            <person name="Lawson D."/>
            <person name="Bidwell S."/>
            <person name="Joardar V."/>
            <person name="Caler E."/>
            <person name="Walenz B."/>
            <person name="Inman J."/>
            <person name="Schobel S."/>
            <person name="Galinsky K."/>
            <person name="Amedeo P."/>
            <person name="Strausberg R."/>
        </authorList>
    </citation>
    <scope>NUCLEOTIDE SEQUENCE</scope>
    <source>
        <strain evidence="4">USDA</strain>
    </source>
</reference>
<dbReference type="VEuPathDB" id="VectorBase:PHUM491890"/>
<dbReference type="EMBL" id="DS235824">
    <property type="protein sequence ID" value="EEB17880.1"/>
    <property type="molecule type" value="Genomic_DNA"/>
</dbReference>
<dbReference type="GO" id="GO:0071013">
    <property type="term" value="C:catalytic step 2 spliceosome"/>
    <property type="evidence" value="ECO:0007669"/>
    <property type="project" value="TreeGrafter"/>
</dbReference>
<evidence type="ECO:0000256" key="1">
    <source>
        <dbReference type="ARBA" id="ARBA00004123"/>
    </source>
</evidence>
<comment type="similarity">
    <text evidence="2">Belongs to the NRDE2 family.</text>
</comment>
<dbReference type="STRING" id="121224.E0VWX4"/>
<dbReference type="PANTHER" id="PTHR13471">
    <property type="entry name" value="TETRATRICOPEPTIDE-LIKE HELICAL"/>
    <property type="match status" value="1"/>
</dbReference>
<dbReference type="GeneID" id="8235856"/>
<dbReference type="PANTHER" id="PTHR13471:SF0">
    <property type="entry name" value="NUCLEAR EXOSOME REGULATOR NRDE2"/>
    <property type="match status" value="1"/>
</dbReference>
<evidence type="ECO:0000256" key="2">
    <source>
        <dbReference type="ARBA" id="ARBA00009265"/>
    </source>
</evidence>
<dbReference type="FunCoup" id="E0VWX4">
    <property type="interactions" value="966"/>
</dbReference>